<proteinExistence type="predicted"/>
<evidence type="ECO:0000256" key="1">
    <source>
        <dbReference type="ARBA" id="ARBA00022729"/>
    </source>
</evidence>
<keyword evidence="1" id="KW-0732">Signal</keyword>
<dbReference type="HOGENOM" id="CLU_036176_1_3_12"/>
<dbReference type="PANTHER" id="PTHR33376">
    <property type="match status" value="1"/>
</dbReference>
<dbReference type="NCBIfam" id="NF037995">
    <property type="entry name" value="TRAP_S1"/>
    <property type="match status" value="1"/>
</dbReference>
<name>I4B8U1_TURPD</name>
<sequence>MNSLKKAAITTSLAALVFVNGDVSSQAKDVTLKVGTVAPSGTPWSDELYGLKRRIEKESNKNIKLKVYLGGQLGGEHEILQGIQRGRIQGGGLTATALAAAVPELDLIEVPYLFDSQKQADCVLDKHLLEPFTQLFAEKGLVFVTWAENGYRNIGTKNKPIKTPGDLRGVKIRAQESKVHLAYWKKIGASPVPIAVPEVLPALQTGVVEGFDQTALMTLAAEWQTSIKFYTVTEHIYQPAAIVYSKSFFDGLTPDQKKILMGDGNGLAPRARRAVRRLSGQLIKALESNNVQIIKLSGGEKAAFKNAASGLAEQMVGQIGGKSSMIYAKIKAGKAACGK</sequence>
<dbReference type="Proteomes" id="UP000006048">
    <property type="component" value="Chromosome"/>
</dbReference>
<evidence type="ECO:0000313" key="2">
    <source>
        <dbReference type="EMBL" id="AFM13698.1"/>
    </source>
</evidence>
<dbReference type="RefSeq" id="WP_014804199.1">
    <property type="nucleotide sequence ID" value="NC_018020.1"/>
</dbReference>
<dbReference type="EMBL" id="CP002959">
    <property type="protein sequence ID" value="AFM13698.1"/>
    <property type="molecule type" value="Genomic_DNA"/>
</dbReference>
<protein>
    <submittedName>
        <fullName evidence="2">Extracellular solute-binding protein, family 7</fullName>
    </submittedName>
</protein>
<dbReference type="STRING" id="869212.Turpa_3059"/>
<organism evidence="2 3">
    <name type="scientific">Turneriella parva (strain ATCC BAA-1111 / DSM 21527 / NCTC 11395 / H)</name>
    <name type="common">Leptospira parva</name>
    <dbReference type="NCBI Taxonomy" id="869212"/>
    <lineage>
        <taxon>Bacteria</taxon>
        <taxon>Pseudomonadati</taxon>
        <taxon>Spirochaetota</taxon>
        <taxon>Spirochaetia</taxon>
        <taxon>Leptospirales</taxon>
        <taxon>Leptospiraceae</taxon>
        <taxon>Turneriella</taxon>
    </lineage>
</organism>
<dbReference type="AlphaFoldDB" id="I4B8U1"/>
<dbReference type="InterPro" id="IPR038404">
    <property type="entry name" value="TRAP_DctP_sf"/>
</dbReference>
<dbReference type="Gene3D" id="3.40.190.170">
    <property type="entry name" value="Bacterial extracellular solute-binding protein, family 7"/>
    <property type="match status" value="1"/>
</dbReference>
<dbReference type="OrthoDB" id="89872at2"/>
<dbReference type="PANTHER" id="PTHR33376:SF4">
    <property type="entry name" value="SIALIC ACID-BINDING PERIPLASMIC PROTEIN SIAP"/>
    <property type="match status" value="1"/>
</dbReference>
<dbReference type="InterPro" id="IPR018389">
    <property type="entry name" value="DctP_fam"/>
</dbReference>
<accession>I4B8U1</accession>
<dbReference type="GO" id="GO:0055085">
    <property type="term" value="P:transmembrane transport"/>
    <property type="evidence" value="ECO:0007669"/>
    <property type="project" value="InterPro"/>
</dbReference>
<dbReference type="Pfam" id="PF03480">
    <property type="entry name" value="DctP"/>
    <property type="match status" value="1"/>
</dbReference>
<dbReference type="CDD" id="cd13603">
    <property type="entry name" value="PBP2_TRAP_Siap_TeaA_like"/>
    <property type="match status" value="1"/>
</dbReference>
<gene>
    <name evidence="2" type="ordered locus">Turpa_3059</name>
</gene>
<keyword evidence="3" id="KW-1185">Reference proteome</keyword>
<evidence type="ECO:0000313" key="3">
    <source>
        <dbReference type="Proteomes" id="UP000006048"/>
    </source>
</evidence>
<dbReference type="KEGG" id="tpx:Turpa_3059"/>
<reference evidence="2 3" key="1">
    <citation type="submission" date="2012-06" db="EMBL/GenBank/DDBJ databases">
        <title>The complete chromosome of genome of Turneriella parva DSM 21527.</title>
        <authorList>
            <consortium name="US DOE Joint Genome Institute (JGI-PGF)"/>
            <person name="Lucas S."/>
            <person name="Han J."/>
            <person name="Lapidus A."/>
            <person name="Bruce D."/>
            <person name="Goodwin L."/>
            <person name="Pitluck S."/>
            <person name="Peters L."/>
            <person name="Kyrpides N."/>
            <person name="Mavromatis K."/>
            <person name="Ivanova N."/>
            <person name="Mikhailova N."/>
            <person name="Chertkov O."/>
            <person name="Detter J.C."/>
            <person name="Tapia R."/>
            <person name="Han C."/>
            <person name="Land M."/>
            <person name="Hauser L."/>
            <person name="Markowitz V."/>
            <person name="Cheng J.-F."/>
            <person name="Hugenholtz P."/>
            <person name="Woyke T."/>
            <person name="Wu D."/>
            <person name="Gronow S."/>
            <person name="Wellnitz S."/>
            <person name="Brambilla E."/>
            <person name="Klenk H.-P."/>
            <person name="Eisen J.A."/>
        </authorList>
    </citation>
    <scope>NUCLEOTIDE SEQUENCE [LARGE SCALE GENOMIC DNA]</scope>
    <source>
        <strain evidence="3">ATCC BAA-1111 / DSM 21527 / NCTC 11395 / H</strain>
    </source>
</reference>